<dbReference type="SMART" id="SM00745">
    <property type="entry name" value="MIT"/>
    <property type="match status" value="1"/>
</dbReference>
<dbReference type="Proteomes" id="UP001159427">
    <property type="component" value="Unassembled WGS sequence"/>
</dbReference>
<dbReference type="InterPro" id="IPR007330">
    <property type="entry name" value="MIT_dom"/>
</dbReference>
<evidence type="ECO:0000256" key="1">
    <source>
        <dbReference type="SAM" id="MobiDB-lite"/>
    </source>
</evidence>
<dbReference type="PANTHER" id="PTHR21068">
    <property type="entry name" value="SPARTIN"/>
    <property type="match status" value="1"/>
</dbReference>
<protein>
    <recommendedName>
        <fullName evidence="2">MIT domain-containing protein</fullName>
    </recommendedName>
</protein>
<feature type="compositionally biased region" description="Polar residues" evidence="1">
    <location>
        <begin position="280"/>
        <end position="289"/>
    </location>
</feature>
<comment type="caution">
    <text evidence="3">The sequence shown here is derived from an EMBL/GenBank/DDBJ whole genome shotgun (WGS) entry which is preliminary data.</text>
</comment>
<keyword evidence="4" id="KW-1185">Reference proteome</keyword>
<dbReference type="Gene3D" id="1.20.58.80">
    <property type="entry name" value="Phosphotransferase system, lactose/cellobiose-type IIA subunit"/>
    <property type="match status" value="1"/>
</dbReference>
<evidence type="ECO:0000259" key="2">
    <source>
        <dbReference type="SMART" id="SM00745"/>
    </source>
</evidence>
<dbReference type="InterPro" id="IPR045036">
    <property type="entry name" value="Spartin-like"/>
</dbReference>
<feature type="region of interest" description="Disordered" evidence="1">
    <location>
        <begin position="270"/>
        <end position="291"/>
    </location>
</feature>
<organism evidence="3 4">
    <name type="scientific">Porites evermanni</name>
    <dbReference type="NCBI Taxonomy" id="104178"/>
    <lineage>
        <taxon>Eukaryota</taxon>
        <taxon>Metazoa</taxon>
        <taxon>Cnidaria</taxon>
        <taxon>Anthozoa</taxon>
        <taxon>Hexacorallia</taxon>
        <taxon>Scleractinia</taxon>
        <taxon>Fungiina</taxon>
        <taxon>Poritidae</taxon>
        <taxon>Porites</taxon>
    </lineage>
</organism>
<reference evidence="3 4" key="1">
    <citation type="submission" date="2022-05" db="EMBL/GenBank/DDBJ databases">
        <authorList>
            <consortium name="Genoscope - CEA"/>
            <person name="William W."/>
        </authorList>
    </citation>
    <scope>NUCLEOTIDE SEQUENCE [LARGE SCALE GENOMIC DNA]</scope>
</reference>
<dbReference type="InterPro" id="IPR009686">
    <property type="entry name" value="Senescence/spartin_C"/>
</dbReference>
<dbReference type="SUPFAM" id="SSF116846">
    <property type="entry name" value="MIT domain"/>
    <property type="match status" value="1"/>
</dbReference>
<feature type="domain" description="MIT" evidence="2">
    <location>
        <begin position="9"/>
        <end position="84"/>
    </location>
</feature>
<evidence type="ECO:0000313" key="3">
    <source>
        <dbReference type="EMBL" id="CAH3017440.1"/>
    </source>
</evidence>
<gene>
    <name evidence="3" type="ORF">PEVE_00037596</name>
</gene>
<dbReference type="PANTHER" id="PTHR21068:SF43">
    <property type="entry name" value="SPARTIN"/>
    <property type="match status" value="1"/>
</dbReference>
<proteinExistence type="predicted"/>
<dbReference type="EMBL" id="CALNXI010000062">
    <property type="protein sequence ID" value="CAH3017440.1"/>
    <property type="molecule type" value="Genomic_DNA"/>
</dbReference>
<name>A0ABN8LTD6_9CNID</name>
<dbReference type="Pfam" id="PF06911">
    <property type="entry name" value="Senescence"/>
    <property type="match status" value="1"/>
</dbReference>
<dbReference type="InterPro" id="IPR036181">
    <property type="entry name" value="MIT_dom_sf"/>
</dbReference>
<sequence>MEAEASAKVKSHHDEAFRYINEALKFDEQGKKRKALELYHKGLRSLVVGLSVFCGGSGPERQRVKEMQKKMKSAKEQVKERVEAITASLNAPSAPSEEVVDGLHQNGHSASAEQPEEQEKPWEDVKELLVLENSVRMFFVSDQGHVTTLSQPQTLHAFQFVNYKPGSQEAPAFLQCGGWMFPMVPGRSPVLNTEPHTYMFPDITIDPSSPTSSKPRPQRAFASVGLILNPNISSIELQRFERILKCYTDFHHYTPPKDFEQEIRDVPVQEDQMRDDSRPSAATTTTVTDEVSGPSMAVAVRPTTDIVPADSESSSWGRKVSMGIEIGAELVAWGLTKGAEVGSHLMHKGSAKLRENLKPNQKPVEVKEETQDSIRQVKNVAGMACQVSGAVVSAVSAMTIELGRRLAPVIVEKGGKVLPEAVKKKDDVDGSSTMNEVVKVAVSGARGAATVYFGLENSWKILYKNLQYATVETIDHKYGSQLSEATNNAMGAAGYALQTWWNVDNIGIKALAKRTAKETSKEVVKEAERKYVTNGKQQEH</sequence>
<evidence type="ECO:0000313" key="4">
    <source>
        <dbReference type="Proteomes" id="UP001159427"/>
    </source>
</evidence>
<accession>A0ABN8LTD6</accession>